<dbReference type="PANTHER" id="PTHR11042">
    <property type="entry name" value="EUKARYOTIC TRANSLATION INITIATION FACTOR 2-ALPHA KINASE EIF2-ALPHA KINASE -RELATED"/>
    <property type="match status" value="1"/>
</dbReference>
<dbReference type="PRINTS" id="PR00452">
    <property type="entry name" value="SH3DOMAIN"/>
</dbReference>
<evidence type="ECO:0000313" key="7">
    <source>
        <dbReference type="EMBL" id="CAD7230593.1"/>
    </source>
</evidence>
<dbReference type="InterPro" id="IPR050339">
    <property type="entry name" value="CC_SR_Kinase"/>
</dbReference>
<feature type="region of interest" description="Disordered" evidence="6">
    <location>
        <begin position="411"/>
        <end position="432"/>
    </location>
</feature>
<name>A0A7R8ZSZ0_9CRUS</name>
<dbReference type="FunFam" id="2.30.30.40:FF:000046">
    <property type="entry name" value="Drebrin-like protein isoform B"/>
    <property type="match status" value="1"/>
</dbReference>
<dbReference type="Gene3D" id="1.10.510.10">
    <property type="entry name" value="Transferase(Phosphotransferase) domain 1"/>
    <property type="match status" value="1"/>
</dbReference>
<dbReference type="Pfam" id="PF14604">
    <property type="entry name" value="SH3_9"/>
    <property type="match status" value="1"/>
</dbReference>
<dbReference type="Pfam" id="PF00917">
    <property type="entry name" value="MATH"/>
    <property type="match status" value="1"/>
</dbReference>
<dbReference type="InterPro" id="IPR008974">
    <property type="entry name" value="TRAF-like"/>
</dbReference>
<evidence type="ECO:0000256" key="4">
    <source>
        <dbReference type="ARBA" id="ARBA00022777"/>
    </source>
</evidence>
<dbReference type="InterPro" id="IPR013087">
    <property type="entry name" value="Znf_C2H2_type"/>
</dbReference>
<dbReference type="SUPFAM" id="SSF56112">
    <property type="entry name" value="Protein kinase-like (PK-like)"/>
    <property type="match status" value="1"/>
</dbReference>
<dbReference type="InterPro" id="IPR036028">
    <property type="entry name" value="SH3-like_dom_sf"/>
</dbReference>
<dbReference type="PANTHER" id="PTHR11042:SF91">
    <property type="entry name" value="EUKARYOTIC TRANSLATION INITIATION FACTOR 2-ALPHA KINASE"/>
    <property type="match status" value="1"/>
</dbReference>
<dbReference type="CDD" id="cd00121">
    <property type="entry name" value="MATH"/>
    <property type="match status" value="1"/>
</dbReference>
<keyword evidence="5" id="KW-0067">ATP-binding</keyword>
<feature type="compositionally biased region" description="Basic and acidic residues" evidence="6">
    <location>
        <begin position="468"/>
        <end position="489"/>
    </location>
</feature>
<dbReference type="InterPro" id="IPR002083">
    <property type="entry name" value="MATH/TRAF_dom"/>
</dbReference>
<accession>A0A7R8ZSZ0</accession>
<keyword evidence="4" id="KW-0418">Kinase</keyword>
<dbReference type="GO" id="GO:0004694">
    <property type="term" value="F:eukaryotic translation initiation factor 2alpha kinase activity"/>
    <property type="evidence" value="ECO:0007669"/>
    <property type="project" value="TreeGrafter"/>
</dbReference>
<evidence type="ECO:0000256" key="5">
    <source>
        <dbReference type="ARBA" id="ARBA00022840"/>
    </source>
</evidence>
<dbReference type="PROSITE" id="PS50011">
    <property type="entry name" value="PROTEIN_KINASE_DOM"/>
    <property type="match status" value="1"/>
</dbReference>
<keyword evidence="3" id="KW-0547">Nucleotide-binding</keyword>
<dbReference type="OrthoDB" id="289038at2759"/>
<dbReference type="PROSITE" id="PS00107">
    <property type="entry name" value="PROTEIN_KINASE_ATP"/>
    <property type="match status" value="1"/>
</dbReference>
<feature type="compositionally biased region" description="Low complexity" evidence="6">
    <location>
        <begin position="412"/>
        <end position="423"/>
    </location>
</feature>
<dbReference type="SUPFAM" id="SSF49599">
    <property type="entry name" value="TRAF domain-like"/>
    <property type="match status" value="1"/>
</dbReference>
<dbReference type="Pfam" id="PF00069">
    <property type="entry name" value="Pkinase"/>
    <property type="match status" value="1"/>
</dbReference>
<dbReference type="Gene3D" id="3.30.200.20">
    <property type="entry name" value="Phosphorylase Kinase, domain 1"/>
    <property type="match status" value="1"/>
</dbReference>
<dbReference type="SMART" id="SM00326">
    <property type="entry name" value="SH3"/>
    <property type="match status" value="1"/>
</dbReference>
<organism evidence="7">
    <name type="scientific">Cyprideis torosa</name>
    <dbReference type="NCBI Taxonomy" id="163714"/>
    <lineage>
        <taxon>Eukaryota</taxon>
        <taxon>Metazoa</taxon>
        <taxon>Ecdysozoa</taxon>
        <taxon>Arthropoda</taxon>
        <taxon>Crustacea</taxon>
        <taxon>Oligostraca</taxon>
        <taxon>Ostracoda</taxon>
        <taxon>Podocopa</taxon>
        <taxon>Podocopida</taxon>
        <taxon>Cytherocopina</taxon>
        <taxon>Cytheroidea</taxon>
        <taxon>Cytherideidae</taxon>
        <taxon>Cyprideis</taxon>
    </lineage>
</organism>
<dbReference type="PROSITE" id="PS50157">
    <property type="entry name" value="ZINC_FINGER_C2H2_2"/>
    <property type="match status" value="1"/>
</dbReference>
<dbReference type="PROSITE" id="PS50002">
    <property type="entry name" value="SH3"/>
    <property type="match status" value="1"/>
</dbReference>
<dbReference type="AlphaFoldDB" id="A0A7R8ZSZ0"/>
<sequence>MAAANDDQNIGFNELSIHQGPHFKDKYIDEPDILGHGSFGVVTTVIEKNTNLKFAKKTIELNPKDDKNKIFREIKVMKNLRHENVVLLSDHFVDQKDRKTYLFLILELCQEDLYHWLRDHPFENRREEDVRRMLVGLSSGLSYIHEQRIIHRDLHPKNVLLKLANGEKIVKITDFGLSVEVNTGYTSHTDRVGNKLYRAPEASSYDETLRRPKYDFKVDVYAEGLLFYEILANFKFSERNDRLRYAVSSCFVQNFGRDFPQEVALIKQMLSEDPKKRPTSREVAEKAKEWEAQQLISQRTVDERKVFEVEYSAKFIDAYNNTIGHGLRARCLYDYQAADDTELTFDPDDIITYIEQVDEGWWIGTGPNGKYGLFPANYVEVIDDSHLQNQDPGSLRLWGESTPLNPIAFRRSSPTPTVEPSTSFAGAVAAPSEEDLEESIRCKFCGAEFNDPNQLRVHERRCFKEQKEELRRRQEELNRQQEERKREVKLSTPVPRLSSSEFESPDRPASPARLVSHPSPPPISRQAEATSITFTLTKSDLRNPNWRSPSKEALGGRLQFHVRRAKGRLFLCCAMTDISRGQEYEAKFVARVEATKLVKPFCRRHNERFDASHPSNASFLLGRPDLETIKRRYRNDEAFHFQVEAIALSPVERRPPSEERSLVIRSTFTSVGGMELLDREYSAPFFWRGWKAQVVVERGRESLEVFVSLLRDLDQPSWSCRVRQTVTLRRPSSFGEDVSWTETAVYSPEHFTWGWLSFLPWKDVVDPSKGWLTDGCLSVTASLQILD</sequence>
<keyword evidence="1" id="KW-0728">SH3 domain</keyword>
<protein>
    <submittedName>
        <fullName evidence="7">Uncharacterized protein</fullName>
    </submittedName>
</protein>
<keyword evidence="2" id="KW-0808">Transferase</keyword>
<dbReference type="SUPFAM" id="SSF50044">
    <property type="entry name" value="SH3-domain"/>
    <property type="match status" value="1"/>
</dbReference>
<dbReference type="InterPro" id="IPR001452">
    <property type="entry name" value="SH3_domain"/>
</dbReference>
<evidence type="ECO:0000256" key="6">
    <source>
        <dbReference type="SAM" id="MobiDB-lite"/>
    </source>
</evidence>
<dbReference type="Gene3D" id="2.60.210.10">
    <property type="entry name" value="Apoptosis, Tumor Necrosis Factor Receptor Associated Protein 2, Chain A"/>
    <property type="match status" value="1"/>
</dbReference>
<dbReference type="GO" id="GO:0005524">
    <property type="term" value="F:ATP binding"/>
    <property type="evidence" value="ECO:0007669"/>
    <property type="project" value="UniProtKB-UniRule"/>
</dbReference>
<feature type="region of interest" description="Disordered" evidence="6">
    <location>
        <begin position="468"/>
        <end position="529"/>
    </location>
</feature>
<dbReference type="InterPro" id="IPR017441">
    <property type="entry name" value="Protein_kinase_ATP_BS"/>
</dbReference>
<evidence type="ECO:0000256" key="3">
    <source>
        <dbReference type="ARBA" id="ARBA00022741"/>
    </source>
</evidence>
<gene>
    <name evidence="7" type="ORF">CTOB1V02_LOCUS8451</name>
</gene>
<evidence type="ECO:0000256" key="1">
    <source>
        <dbReference type="ARBA" id="ARBA00022443"/>
    </source>
</evidence>
<dbReference type="GO" id="GO:0005737">
    <property type="term" value="C:cytoplasm"/>
    <property type="evidence" value="ECO:0007669"/>
    <property type="project" value="TreeGrafter"/>
</dbReference>
<evidence type="ECO:0000256" key="2">
    <source>
        <dbReference type="ARBA" id="ARBA00022679"/>
    </source>
</evidence>
<dbReference type="InterPro" id="IPR011009">
    <property type="entry name" value="Kinase-like_dom_sf"/>
</dbReference>
<reference evidence="7" key="1">
    <citation type="submission" date="2020-11" db="EMBL/GenBank/DDBJ databases">
        <authorList>
            <person name="Tran Van P."/>
        </authorList>
    </citation>
    <scope>NUCLEOTIDE SEQUENCE</scope>
</reference>
<proteinExistence type="predicted"/>
<dbReference type="InterPro" id="IPR035717">
    <property type="entry name" value="Drebrin-like_SH3"/>
</dbReference>
<dbReference type="Gene3D" id="2.30.30.40">
    <property type="entry name" value="SH3 Domains"/>
    <property type="match status" value="1"/>
</dbReference>
<dbReference type="GO" id="GO:0005634">
    <property type="term" value="C:nucleus"/>
    <property type="evidence" value="ECO:0007669"/>
    <property type="project" value="TreeGrafter"/>
</dbReference>
<dbReference type="InterPro" id="IPR000719">
    <property type="entry name" value="Prot_kinase_dom"/>
</dbReference>
<dbReference type="CDD" id="cd11960">
    <property type="entry name" value="SH3_Abp1_eu"/>
    <property type="match status" value="1"/>
</dbReference>
<dbReference type="EMBL" id="OB662809">
    <property type="protein sequence ID" value="CAD7230593.1"/>
    <property type="molecule type" value="Genomic_DNA"/>
</dbReference>